<dbReference type="EMBL" id="JAGGMS010000001">
    <property type="protein sequence ID" value="MBP2182128.1"/>
    <property type="molecule type" value="Genomic_DNA"/>
</dbReference>
<dbReference type="PANTHER" id="PTHR30055">
    <property type="entry name" value="HTH-TYPE TRANSCRIPTIONAL REGULATOR RUTR"/>
    <property type="match status" value="1"/>
</dbReference>
<protein>
    <submittedName>
        <fullName evidence="4">AcrR family transcriptional regulator</fullName>
    </submittedName>
</protein>
<name>A0ABS4PS49_9PSEU</name>
<organism evidence="4 5">
    <name type="scientific">Amycolatopsis magusensis</name>
    <dbReference type="NCBI Taxonomy" id="882444"/>
    <lineage>
        <taxon>Bacteria</taxon>
        <taxon>Bacillati</taxon>
        <taxon>Actinomycetota</taxon>
        <taxon>Actinomycetes</taxon>
        <taxon>Pseudonocardiales</taxon>
        <taxon>Pseudonocardiaceae</taxon>
        <taxon>Amycolatopsis</taxon>
    </lineage>
</organism>
<dbReference type="Pfam" id="PF17920">
    <property type="entry name" value="TetR_C_16"/>
    <property type="match status" value="1"/>
</dbReference>
<evidence type="ECO:0000313" key="5">
    <source>
        <dbReference type="Proteomes" id="UP000741013"/>
    </source>
</evidence>
<dbReference type="PROSITE" id="PS50977">
    <property type="entry name" value="HTH_TETR_2"/>
    <property type="match status" value="1"/>
</dbReference>
<keyword evidence="1 2" id="KW-0238">DNA-binding</keyword>
<feature type="domain" description="HTH tetR-type" evidence="3">
    <location>
        <begin position="14"/>
        <end position="74"/>
    </location>
</feature>
<dbReference type="InterPro" id="IPR009057">
    <property type="entry name" value="Homeodomain-like_sf"/>
</dbReference>
<dbReference type="RefSeq" id="WP_209665468.1">
    <property type="nucleotide sequence ID" value="NZ_JAGGMS010000001.1"/>
</dbReference>
<dbReference type="InterPro" id="IPR041678">
    <property type="entry name" value="TetR_C_16"/>
</dbReference>
<evidence type="ECO:0000313" key="4">
    <source>
        <dbReference type="EMBL" id="MBP2182128.1"/>
    </source>
</evidence>
<dbReference type="SUPFAM" id="SSF48498">
    <property type="entry name" value="Tetracyclin repressor-like, C-terminal domain"/>
    <property type="match status" value="1"/>
</dbReference>
<proteinExistence type="predicted"/>
<comment type="caution">
    <text evidence="4">The sequence shown here is derived from an EMBL/GenBank/DDBJ whole genome shotgun (WGS) entry which is preliminary data.</text>
</comment>
<dbReference type="InterPro" id="IPR001647">
    <property type="entry name" value="HTH_TetR"/>
</dbReference>
<evidence type="ECO:0000256" key="1">
    <source>
        <dbReference type="ARBA" id="ARBA00023125"/>
    </source>
</evidence>
<dbReference type="Gene3D" id="1.10.357.10">
    <property type="entry name" value="Tetracycline Repressor, domain 2"/>
    <property type="match status" value="1"/>
</dbReference>
<dbReference type="Proteomes" id="UP000741013">
    <property type="component" value="Unassembled WGS sequence"/>
</dbReference>
<sequence>MREKEPGLRARQAARTRERILAAAKERFAEGGYEGTTVRAIAAAAGVDPAAIIRHFNSKEQLFFEVLDRDSVWPILNDTPDDQLGEQVIRVWLQDWEGRDREPLLALLRAACSGGEIAERVRHAFADSALDYLETRIAPDEFREERLALVAIDIVGLVINRYVLLLEPLASMPAERVVELLGPRLQQHLRGPL</sequence>
<feature type="DNA-binding region" description="H-T-H motif" evidence="2">
    <location>
        <begin position="37"/>
        <end position="56"/>
    </location>
</feature>
<reference evidence="4 5" key="1">
    <citation type="submission" date="2021-03" db="EMBL/GenBank/DDBJ databases">
        <title>Sequencing the genomes of 1000 actinobacteria strains.</title>
        <authorList>
            <person name="Klenk H.-P."/>
        </authorList>
    </citation>
    <scope>NUCLEOTIDE SEQUENCE [LARGE SCALE GENOMIC DNA]</scope>
    <source>
        <strain evidence="4 5">DSM 45510</strain>
    </source>
</reference>
<dbReference type="PANTHER" id="PTHR30055:SF235">
    <property type="entry name" value="TRANSCRIPTIONAL REGULATORY PROTEIN"/>
    <property type="match status" value="1"/>
</dbReference>
<gene>
    <name evidence="4" type="ORF">JOM49_003654</name>
</gene>
<dbReference type="PRINTS" id="PR00455">
    <property type="entry name" value="HTHTETR"/>
</dbReference>
<evidence type="ECO:0000256" key="2">
    <source>
        <dbReference type="PROSITE-ProRule" id="PRU00335"/>
    </source>
</evidence>
<accession>A0ABS4PS49</accession>
<dbReference type="SUPFAM" id="SSF46689">
    <property type="entry name" value="Homeodomain-like"/>
    <property type="match status" value="1"/>
</dbReference>
<dbReference type="Gene3D" id="1.10.10.60">
    <property type="entry name" value="Homeodomain-like"/>
    <property type="match status" value="1"/>
</dbReference>
<evidence type="ECO:0000259" key="3">
    <source>
        <dbReference type="PROSITE" id="PS50977"/>
    </source>
</evidence>
<keyword evidence="5" id="KW-1185">Reference proteome</keyword>
<dbReference type="InterPro" id="IPR036271">
    <property type="entry name" value="Tet_transcr_reg_TetR-rel_C_sf"/>
</dbReference>
<dbReference type="InterPro" id="IPR050109">
    <property type="entry name" value="HTH-type_TetR-like_transc_reg"/>
</dbReference>
<dbReference type="Pfam" id="PF00440">
    <property type="entry name" value="TetR_N"/>
    <property type="match status" value="1"/>
</dbReference>